<sequence>MEHEIRADYDDRHITVYQAYSPAIAEPALAAGRFVPPFKPGRMTWVKPSFLWMMHRCGWGAKPDQERVLAVRITRTGFDWAVSAAVPSHEVGRGKPDVRVQWDPERDLRLNPLPHRSLQLGLAGGASRRYVEEWVVGITDVTPLAHEVRDLVRAGDLDAARARLPVERPYPWPATDRATTDRATTDRVTTG</sequence>
<protein>
    <submittedName>
        <fullName evidence="2">DUF4291 domain-containing protein</fullName>
    </submittedName>
</protein>
<dbReference type="PANTHER" id="PTHR38567:SF1">
    <property type="entry name" value="DUF4291 DOMAIN-CONTAINING PROTEIN"/>
    <property type="match status" value="1"/>
</dbReference>
<proteinExistence type="predicted"/>
<evidence type="ECO:0000256" key="1">
    <source>
        <dbReference type="SAM" id="MobiDB-lite"/>
    </source>
</evidence>
<evidence type="ECO:0000313" key="3">
    <source>
        <dbReference type="Proteomes" id="UP001595833"/>
    </source>
</evidence>
<dbReference type="InterPro" id="IPR025633">
    <property type="entry name" value="DUF4291"/>
</dbReference>
<dbReference type="Pfam" id="PF14124">
    <property type="entry name" value="DUF4291"/>
    <property type="match status" value="1"/>
</dbReference>
<keyword evidence="3" id="KW-1185">Reference proteome</keyword>
<feature type="region of interest" description="Disordered" evidence="1">
    <location>
        <begin position="168"/>
        <end position="191"/>
    </location>
</feature>
<dbReference type="Proteomes" id="UP001595833">
    <property type="component" value="Unassembled WGS sequence"/>
</dbReference>
<dbReference type="PANTHER" id="PTHR38567">
    <property type="entry name" value="DUF4291 DOMAIN-CONTAINING PROTEIN"/>
    <property type="match status" value="1"/>
</dbReference>
<comment type="caution">
    <text evidence="2">The sequence shown here is derived from an EMBL/GenBank/DDBJ whole genome shotgun (WGS) entry which is preliminary data.</text>
</comment>
<organism evidence="2 3">
    <name type="scientific">Saccharothrix xinjiangensis</name>
    <dbReference type="NCBI Taxonomy" id="204798"/>
    <lineage>
        <taxon>Bacteria</taxon>
        <taxon>Bacillati</taxon>
        <taxon>Actinomycetota</taxon>
        <taxon>Actinomycetes</taxon>
        <taxon>Pseudonocardiales</taxon>
        <taxon>Pseudonocardiaceae</taxon>
        <taxon>Saccharothrix</taxon>
    </lineage>
</organism>
<dbReference type="EMBL" id="JBHSJB010000011">
    <property type="protein sequence ID" value="MFC5054940.1"/>
    <property type="molecule type" value="Genomic_DNA"/>
</dbReference>
<accession>A0ABV9Y0D1</accession>
<reference evidence="3" key="1">
    <citation type="journal article" date="2019" name="Int. J. Syst. Evol. Microbiol.">
        <title>The Global Catalogue of Microorganisms (GCM) 10K type strain sequencing project: providing services to taxonomists for standard genome sequencing and annotation.</title>
        <authorList>
            <consortium name="The Broad Institute Genomics Platform"/>
            <consortium name="The Broad Institute Genome Sequencing Center for Infectious Disease"/>
            <person name="Wu L."/>
            <person name="Ma J."/>
        </authorList>
    </citation>
    <scope>NUCLEOTIDE SEQUENCE [LARGE SCALE GENOMIC DNA]</scope>
    <source>
        <strain evidence="3">KCTC 12848</strain>
    </source>
</reference>
<dbReference type="RefSeq" id="WP_344033754.1">
    <property type="nucleotide sequence ID" value="NZ_BAAAKE010000001.1"/>
</dbReference>
<name>A0ABV9Y0D1_9PSEU</name>
<evidence type="ECO:0000313" key="2">
    <source>
        <dbReference type="EMBL" id="MFC5054940.1"/>
    </source>
</evidence>
<gene>
    <name evidence="2" type="ORF">ACFPFM_14380</name>
</gene>